<dbReference type="OrthoDB" id="345640at2"/>
<evidence type="ECO:0000256" key="2">
    <source>
        <dbReference type="ARBA" id="ARBA00008914"/>
    </source>
</evidence>
<name>A0A255Z704_9PROT</name>
<keyword evidence="11" id="KW-1185">Reference proteome</keyword>
<keyword evidence="6 7" id="KW-0472">Membrane</keyword>
<evidence type="ECO:0000313" key="10">
    <source>
        <dbReference type="EMBL" id="OYQ36675.1"/>
    </source>
</evidence>
<dbReference type="Gene3D" id="3.30.1330.60">
    <property type="entry name" value="OmpA-like domain"/>
    <property type="match status" value="1"/>
</dbReference>
<feature type="transmembrane region" description="Helical" evidence="8">
    <location>
        <begin position="53"/>
        <end position="74"/>
    </location>
</feature>
<sequence>MCTRRWAVAVEQERRNGAVGHYRDTDKVRNAARWSSNAGTRAGEPAEESEEWVISYMDMVTVLMTVFLGMLAIMGMDGRLAAPSAAERAAAAAVTEALQQDVPTQPVAPMPPVAQEGPAPAATTDANRVMPTLPAPVSLTPGNKQWLDRLAALGLPPDIDISATERKVTIVVRERILFASGSATLQPAAMELLRKLSPSLSELPGSITVEGHSDDLAISTIRFPSNWELSAARAAAVVRALAGMGIPPVRLAALGLSDSRPLTSDPARRAENRRVEIVVDTDVTTAHAATR</sequence>
<dbReference type="InterPro" id="IPR006665">
    <property type="entry name" value="OmpA-like"/>
</dbReference>
<evidence type="ECO:0000256" key="8">
    <source>
        <dbReference type="SAM" id="Phobius"/>
    </source>
</evidence>
<comment type="similarity">
    <text evidence="2">Belongs to the MotB family.</text>
</comment>
<keyword evidence="5 8" id="KW-1133">Transmembrane helix</keyword>
<comment type="subcellular location">
    <subcellularLocation>
        <location evidence="1">Cell membrane</location>
        <topology evidence="1">Single-pass membrane protein</topology>
    </subcellularLocation>
</comment>
<dbReference type="PANTHER" id="PTHR30329">
    <property type="entry name" value="STATOR ELEMENT OF FLAGELLAR MOTOR COMPLEX"/>
    <property type="match status" value="1"/>
</dbReference>
<evidence type="ECO:0000256" key="7">
    <source>
        <dbReference type="PROSITE-ProRule" id="PRU00473"/>
    </source>
</evidence>
<evidence type="ECO:0000256" key="6">
    <source>
        <dbReference type="ARBA" id="ARBA00023136"/>
    </source>
</evidence>
<dbReference type="InterPro" id="IPR025713">
    <property type="entry name" value="MotB-like_N_dom"/>
</dbReference>
<dbReference type="InterPro" id="IPR036737">
    <property type="entry name" value="OmpA-like_sf"/>
</dbReference>
<evidence type="ECO:0000256" key="5">
    <source>
        <dbReference type="ARBA" id="ARBA00022989"/>
    </source>
</evidence>
<dbReference type="EMBL" id="NOXU01000021">
    <property type="protein sequence ID" value="OYQ36675.1"/>
    <property type="molecule type" value="Genomic_DNA"/>
</dbReference>
<organism evidence="10 11">
    <name type="scientific">Niveispirillum lacus</name>
    <dbReference type="NCBI Taxonomy" id="1981099"/>
    <lineage>
        <taxon>Bacteria</taxon>
        <taxon>Pseudomonadati</taxon>
        <taxon>Pseudomonadota</taxon>
        <taxon>Alphaproteobacteria</taxon>
        <taxon>Rhodospirillales</taxon>
        <taxon>Azospirillaceae</taxon>
        <taxon>Niveispirillum</taxon>
    </lineage>
</organism>
<dbReference type="GO" id="GO:0005886">
    <property type="term" value="C:plasma membrane"/>
    <property type="evidence" value="ECO:0007669"/>
    <property type="project" value="UniProtKB-SubCell"/>
</dbReference>
<comment type="caution">
    <text evidence="10">The sequence shown here is derived from an EMBL/GenBank/DDBJ whole genome shotgun (WGS) entry which is preliminary data.</text>
</comment>
<evidence type="ECO:0000259" key="9">
    <source>
        <dbReference type="PROSITE" id="PS51123"/>
    </source>
</evidence>
<evidence type="ECO:0000256" key="1">
    <source>
        <dbReference type="ARBA" id="ARBA00004162"/>
    </source>
</evidence>
<dbReference type="AlphaFoldDB" id="A0A255Z704"/>
<gene>
    <name evidence="10" type="ORF">CHU95_03685</name>
</gene>
<keyword evidence="3" id="KW-1003">Cell membrane</keyword>
<feature type="domain" description="OmpA-like" evidence="9">
    <location>
        <begin position="165"/>
        <end position="283"/>
    </location>
</feature>
<dbReference type="PANTHER" id="PTHR30329:SF21">
    <property type="entry name" value="LIPOPROTEIN YIAD-RELATED"/>
    <property type="match status" value="1"/>
</dbReference>
<dbReference type="Pfam" id="PF00691">
    <property type="entry name" value="OmpA"/>
    <property type="match status" value="1"/>
</dbReference>
<evidence type="ECO:0000256" key="4">
    <source>
        <dbReference type="ARBA" id="ARBA00022692"/>
    </source>
</evidence>
<evidence type="ECO:0000256" key="3">
    <source>
        <dbReference type="ARBA" id="ARBA00022475"/>
    </source>
</evidence>
<dbReference type="PROSITE" id="PS51123">
    <property type="entry name" value="OMPA_2"/>
    <property type="match status" value="1"/>
</dbReference>
<evidence type="ECO:0000313" key="11">
    <source>
        <dbReference type="Proteomes" id="UP000216998"/>
    </source>
</evidence>
<keyword evidence="4 8" id="KW-0812">Transmembrane</keyword>
<protein>
    <recommendedName>
        <fullName evidence="9">OmpA-like domain-containing protein</fullName>
    </recommendedName>
</protein>
<dbReference type="Pfam" id="PF13677">
    <property type="entry name" value="MotB_plug"/>
    <property type="match status" value="1"/>
</dbReference>
<dbReference type="CDD" id="cd07185">
    <property type="entry name" value="OmpA_C-like"/>
    <property type="match status" value="1"/>
</dbReference>
<dbReference type="InterPro" id="IPR050330">
    <property type="entry name" value="Bact_OuterMem_StrucFunc"/>
</dbReference>
<reference evidence="10 11" key="1">
    <citation type="submission" date="2017-07" db="EMBL/GenBank/DDBJ databases">
        <title>Niveispirillum cyanobacteriorum sp. nov., isolated from cyanobacterial aggregates in a eutrophic lake.</title>
        <authorList>
            <person name="Cai H."/>
        </authorList>
    </citation>
    <scope>NUCLEOTIDE SEQUENCE [LARGE SCALE GENOMIC DNA]</scope>
    <source>
        <strain evidence="11">TH1-14</strain>
    </source>
</reference>
<proteinExistence type="inferred from homology"/>
<accession>A0A255Z704</accession>
<dbReference type="SUPFAM" id="SSF103088">
    <property type="entry name" value="OmpA-like"/>
    <property type="match status" value="1"/>
</dbReference>
<dbReference type="Proteomes" id="UP000216998">
    <property type="component" value="Unassembled WGS sequence"/>
</dbReference>